<proteinExistence type="inferred from homology"/>
<dbReference type="InterPro" id="IPR035093">
    <property type="entry name" value="RelE/ParE_toxin_dom_sf"/>
</dbReference>
<evidence type="ECO:0008006" key="5">
    <source>
        <dbReference type="Google" id="ProtNLM"/>
    </source>
</evidence>
<dbReference type="PANTHER" id="PTHR35601">
    <property type="entry name" value="TOXIN RELE"/>
    <property type="match status" value="1"/>
</dbReference>
<dbReference type="STRING" id="1469144.LI90_2523"/>
<dbReference type="RefSeq" id="WP_066888010.1">
    <property type="nucleotide sequence ID" value="NZ_LAXD01000001.1"/>
</dbReference>
<dbReference type="InterPro" id="IPR007712">
    <property type="entry name" value="RelE/ParE_toxin"/>
</dbReference>
<evidence type="ECO:0000313" key="4">
    <source>
        <dbReference type="Proteomes" id="UP000070188"/>
    </source>
</evidence>
<evidence type="ECO:0000256" key="2">
    <source>
        <dbReference type="ARBA" id="ARBA00022649"/>
    </source>
</evidence>
<dbReference type="Pfam" id="PF05016">
    <property type="entry name" value="ParE_toxin"/>
    <property type="match status" value="1"/>
</dbReference>
<dbReference type="SUPFAM" id="SSF143011">
    <property type="entry name" value="RelE-like"/>
    <property type="match status" value="1"/>
</dbReference>
<evidence type="ECO:0000256" key="1">
    <source>
        <dbReference type="ARBA" id="ARBA00006226"/>
    </source>
</evidence>
<dbReference type="Gene3D" id="3.30.2310.20">
    <property type="entry name" value="RelE-like"/>
    <property type="match status" value="1"/>
</dbReference>
<dbReference type="AlphaFoldDB" id="A0A132MUG6"/>
<organism evidence="3 4">
    <name type="scientific">Carbonactinospora thermoautotrophica</name>
    <dbReference type="NCBI Taxonomy" id="1469144"/>
    <lineage>
        <taxon>Bacteria</taxon>
        <taxon>Bacillati</taxon>
        <taxon>Actinomycetota</taxon>
        <taxon>Actinomycetes</taxon>
        <taxon>Kitasatosporales</taxon>
        <taxon>Carbonactinosporaceae</taxon>
        <taxon>Carbonactinospora</taxon>
    </lineage>
</organism>
<gene>
    <name evidence="3" type="ORF">LI90_2523</name>
</gene>
<comment type="similarity">
    <text evidence="1">Belongs to the RelE toxin family.</text>
</comment>
<reference evidence="4" key="1">
    <citation type="submission" date="2015-04" db="EMBL/GenBank/DDBJ databases">
        <title>Physiological reanalysis, assessment of diazotrophy, and genome sequences of multiple isolates of Streptomyces thermoautotrophicus.</title>
        <authorList>
            <person name="MacKellar D.C."/>
            <person name="Lieber L."/>
            <person name="Norman J."/>
            <person name="Bolger A."/>
            <person name="Tobin C."/>
            <person name="Murray J.W."/>
            <person name="Chang R."/>
            <person name="Ford T."/>
            <person name="Nguyen P.Q."/>
            <person name="Woodward J."/>
            <person name="Permingeat H."/>
            <person name="Joshi N.S."/>
            <person name="Silver P.A."/>
            <person name="Usadel B."/>
            <person name="Rutherford A.W."/>
            <person name="Friesen M."/>
            <person name="Prell J."/>
        </authorList>
    </citation>
    <scope>NUCLEOTIDE SEQUENCE [LARGE SCALE GENOMIC DNA]</scope>
    <source>
        <strain evidence="4">H1</strain>
    </source>
</reference>
<dbReference type="EMBL" id="LAXD01000001">
    <property type="protein sequence ID" value="KWX01491.1"/>
    <property type="molecule type" value="Genomic_DNA"/>
</dbReference>
<comment type="caution">
    <text evidence="3">The sequence shown here is derived from an EMBL/GenBank/DDBJ whole genome shotgun (WGS) entry which is preliminary data.</text>
</comment>
<protein>
    <recommendedName>
        <fullName evidence="5">Type II toxin-antitoxin system RelE/ParE family toxin</fullName>
    </recommendedName>
</protein>
<sequence>MSDRYDLLVARPARRALTQELPIKIAMAVWELLDGALRNDPYRVGKPLRDPFVGQWVARRSSYRVRYRIDEDKHAVVVLDVRARADAYHPRRA</sequence>
<accession>A0A132MUG6</accession>
<dbReference type="Proteomes" id="UP000070188">
    <property type="component" value="Unassembled WGS sequence"/>
</dbReference>
<keyword evidence="4" id="KW-1185">Reference proteome</keyword>
<dbReference type="PATRIC" id="fig|1469144.10.peg.2731"/>
<keyword evidence="2" id="KW-1277">Toxin-antitoxin system</keyword>
<evidence type="ECO:0000313" key="3">
    <source>
        <dbReference type="EMBL" id="KWX01491.1"/>
    </source>
</evidence>
<name>A0A132MUG6_9ACTN</name>
<dbReference type="PANTHER" id="PTHR35601:SF1">
    <property type="entry name" value="TOXIN RELE"/>
    <property type="match status" value="1"/>
</dbReference>